<keyword evidence="1 3" id="KW-0853">WD repeat</keyword>
<organism evidence="6 7">
    <name type="scientific">Limnospira platensis NIES-46</name>
    <dbReference type="NCBI Taxonomy" id="1236695"/>
    <lineage>
        <taxon>Bacteria</taxon>
        <taxon>Bacillati</taxon>
        <taxon>Cyanobacteriota</taxon>
        <taxon>Cyanophyceae</taxon>
        <taxon>Oscillatoriophycideae</taxon>
        <taxon>Oscillatoriales</taxon>
        <taxon>Sirenicapillariaceae</taxon>
        <taxon>Limnospira</taxon>
    </lineage>
</organism>
<dbReference type="InterPro" id="IPR019775">
    <property type="entry name" value="WD40_repeat_CS"/>
</dbReference>
<dbReference type="NCBIfam" id="NF045510">
    <property type="entry name" value="4Cys_prefix_kin"/>
    <property type="match status" value="1"/>
</dbReference>
<evidence type="ECO:0000313" key="7">
    <source>
        <dbReference type="Proteomes" id="UP000326169"/>
    </source>
</evidence>
<dbReference type="SMART" id="SM00220">
    <property type="entry name" value="S_TKc"/>
    <property type="match status" value="1"/>
</dbReference>
<feature type="repeat" description="WD" evidence="3">
    <location>
        <begin position="360"/>
        <end position="401"/>
    </location>
</feature>
<feature type="domain" description="Protein kinase" evidence="5">
    <location>
        <begin position="34"/>
        <end position="296"/>
    </location>
</feature>
<dbReference type="CDD" id="cd00200">
    <property type="entry name" value="WD40"/>
    <property type="match status" value="1"/>
</dbReference>
<feature type="repeat" description="WD" evidence="3">
    <location>
        <begin position="594"/>
        <end position="628"/>
    </location>
</feature>
<dbReference type="PROSITE" id="PS00107">
    <property type="entry name" value="PROTEIN_KINASE_ATP"/>
    <property type="match status" value="1"/>
</dbReference>
<dbReference type="GeneID" id="301682074"/>
<dbReference type="Pfam" id="PF00400">
    <property type="entry name" value="WD40"/>
    <property type="match status" value="6"/>
</dbReference>
<dbReference type="SUPFAM" id="SSF50978">
    <property type="entry name" value="WD40 repeat-like"/>
    <property type="match status" value="1"/>
</dbReference>
<sequence length="672" mass="74345">MSYCLNPLCLNPVNPLGSQVCSNCGSSLLLKQRYRGLKSLGGGGMSRTFLGVDEDRLHTPCIIKQFSPQQHNLPQIQKATELFYQEGVRLQELGNHPQIPHLFACFESDSRLYLIQEYIEGENLLEELELGEPLDEEKLRELLLDLLPVIQFIHDHQVIHRDIKPENIIRRHLDGKLVLVDFGVAKHEIDILHPKTGTMTGTIGYAPLEQIRGGKAYAASDLYSLGVTCIHLLTGENPQSLFDPFTGEFIWESHLEKSHRHISSELKHIINQMLVDKVQERYQSAAAVLADIQPPVSLKLPTSSLQIMVAVHIATHQSIWGIPPPVPCAFPSLLLTSLVNFSRHINPEISGKKWQCQAIMKGHTAPINAIAISPNRYILISGSADQSIRLWNLNTGQLVQRFCGHVAAVNAIAISPNGRRLVSGSFDRNLLGWNLNTGTMTDRFFSHSGSPYSHRCGPIHAVAYSPDGHIIASCSGNATIKLWNQRNGELLYRLREHSGEVFCVTFAFSPANNSRNYDSLFNHPQSSIFASGGADGQIKIWQFGKLHSLQTLTGHSGGVLSLAFSPNQTILASSSEDGTIKLWDFHQGILLTTQTVDSAVISSIAISPDGKFMAGGSDDGKIRLWKIDIQGISQQPLGEISGYSPITFGIDSHTLICRGENHQLLVWRCRED</sequence>
<dbReference type="Gene3D" id="1.10.510.10">
    <property type="entry name" value="Transferase(Phosphotransferase) domain 1"/>
    <property type="match status" value="1"/>
</dbReference>
<comment type="caution">
    <text evidence="6">The sequence shown here is derived from an EMBL/GenBank/DDBJ whole genome shotgun (WGS) entry which is preliminary data.</text>
</comment>
<dbReference type="PROSITE" id="PS50294">
    <property type="entry name" value="WD_REPEATS_REGION"/>
    <property type="match status" value="5"/>
</dbReference>
<evidence type="ECO:0000313" key="6">
    <source>
        <dbReference type="EMBL" id="GCE93124.1"/>
    </source>
</evidence>
<dbReference type="EMBL" id="BIMW01000062">
    <property type="protein sequence ID" value="GCE93124.1"/>
    <property type="molecule type" value="Genomic_DNA"/>
</dbReference>
<keyword evidence="6" id="KW-0723">Serine/threonine-protein kinase</keyword>
<dbReference type="Pfam" id="PF00069">
    <property type="entry name" value="Pkinase"/>
    <property type="match status" value="1"/>
</dbReference>
<dbReference type="GO" id="GO:0004674">
    <property type="term" value="F:protein serine/threonine kinase activity"/>
    <property type="evidence" value="ECO:0007669"/>
    <property type="project" value="UniProtKB-KW"/>
</dbReference>
<dbReference type="InterPro" id="IPR017441">
    <property type="entry name" value="Protein_kinase_ATP_BS"/>
</dbReference>
<dbReference type="PROSITE" id="PS50011">
    <property type="entry name" value="PROTEIN_KINASE_DOM"/>
    <property type="match status" value="1"/>
</dbReference>
<keyword evidence="2" id="KW-0677">Repeat</keyword>
<dbReference type="InterPro" id="IPR011009">
    <property type="entry name" value="Kinase-like_dom_sf"/>
</dbReference>
<keyword evidence="6" id="KW-0808">Transferase</keyword>
<protein>
    <submittedName>
        <fullName evidence="6">Serine/threonine protein kinase with WD-40 repeats</fullName>
    </submittedName>
</protein>
<dbReference type="PANTHER" id="PTHR19848">
    <property type="entry name" value="WD40 REPEAT PROTEIN"/>
    <property type="match status" value="1"/>
</dbReference>
<dbReference type="SUPFAM" id="SSF56112">
    <property type="entry name" value="Protein kinase-like (PK-like)"/>
    <property type="match status" value="1"/>
</dbReference>
<evidence type="ECO:0000256" key="2">
    <source>
        <dbReference type="ARBA" id="ARBA00022737"/>
    </source>
</evidence>
<feature type="repeat" description="WD" evidence="3">
    <location>
        <begin position="523"/>
        <end position="551"/>
    </location>
</feature>
<proteinExistence type="predicted"/>
<keyword evidence="4" id="KW-0067">ATP-binding</keyword>
<dbReference type="Proteomes" id="UP000326169">
    <property type="component" value="Unassembled WGS sequence"/>
</dbReference>
<dbReference type="InterPro" id="IPR000719">
    <property type="entry name" value="Prot_kinase_dom"/>
</dbReference>
<dbReference type="PANTHER" id="PTHR19848:SF8">
    <property type="entry name" value="F-BOX AND WD REPEAT DOMAIN CONTAINING 7"/>
    <property type="match status" value="1"/>
</dbReference>
<feature type="repeat" description="WD" evidence="3">
    <location>
        <begin position="552"/>
        <end position="593"/>
    </location>
</feature>
<keyword evidence="7" id="KW-1185">Reference proteome</keyword>
<keyword evidence="4" id="KW-0547">Nucleotide-binding</keyword>
<dbReference type="InterPro" id="IPR036322">
    <property type="entry name" value="WD40_repeat_dom_sf"/>
</dbReference>
<dbReference type="InterPro" id="IPR001680">
    <property type="entry name" value="WD40_rpt"/>
</dbReference>
<evidence type="ECO:0000259" key="5">
    <source>
        <dbReference type="PROSITE" id="PS50011"/>
    </source>
</evidence>
<evidence type="ECO:0000256" key="3">
    <source>
        <dbReference type="PROSITE-ProRule" id="PRU00221"/>
    </source>
</evidence>
<dbReference type="PROSITE" id="PS50082">
    <property type="entry name" value="WD_REPEATS_2"/>
    <property type="match status" value="6"/>
</dbReference>
<reference evidence="6 7" key="1">
    <citation type="journal article" date="2019" name="J Genomics">
        <title>The Draft Genome of a Hydrogen-producing Cyanobacterium, Arthrospira platensis NIES-46.</title>
        <authorList>
            <person name="Suzuki S."/>
            <person name="Yamaguchi H."/>
            <person name="Kawachi M."/>
        </authorList>
    </citation>
    <scope>NUCLEOTIDE SEQUENCE [LARGE SCALE GENOMIC DNA]</scope>
    <source>
        <strain evidence="6 7">NIES-46</strain>
    </source>
</reference>
<dbReference type="SMART" id="SM00320">
    <property type="entry name" value="WD40"/>
    <property type="match status" value="6"/>
</dbReference>
<feature type="repeat" description="WD" evidence="3">
    <location>
        <begin position="402"/>
        <end position="443"/>
    </location>
</feature>
<gene>
    <name evidence="6" type="ORF">NIES46_11730</name>
</gene>
<accession>A0A5M3T0W0</accession>
<dbReference type="PRINTS" id="PR00320">
    <property type="entry name" value="GPROTEINBRPT"/>
</dbReference>
<feature type="binding site" evidence="4">
    <location>
        <position position="64"/>
    </location>
    <ligand>
        <name>ATP</name>
        <dbReference type="ChEBI" id="CHEBI:30616"/>
    </ligand>
</feature>
<feature type="repeat" description="WD" evidence="3">
    <location>
        <begin position="452"/>
        <end position="493"/>
    </location>
</feature>
<evidence type="ECO:0000256" key="4">
    <source>
        <dbReference type="PROSITE-ProRule" id="PRU10141"/>
    </source>
</evidence>
<dbReference type="Gene3D" id="2.130.10.10">
    <property type="entry name" value="YVTN repeat-like/Quinoprotein amine dehydrogenase"/>
    <property type="match status" value="3"/>
</dbReference>
<dbReference type="InterPro" id="IPR020472">
    <property type="entry name" value="WD40_PAC1"/>
</dbReference>
<dbReference type="CDD" id="cd14014">
    <property type="entry name" value="STKc_PknB_like"/>
    <property type="match status" value="1"/>
</dbReference>
<dbReference type="PROSITE" id="PS00678">
    <property type="entry name" value="WD_REPEATS_1"/>
    <property type="match status" value="2"/>
</dbReference>
<keyword evidence="6" id="KW-0418">Kinase</keyword>
<name>A0A5M3T0W0_LIMPL</name>
<evidence type="ECO:0000256" key="1">
    <source>
        <dbReference type="ARBA" id="ARBA00022574"/>
    </source>
</evidence>
<dbReference type="InterPro" id="IPR015943">
    <property type="entry name" value="WD40/YVTN_repeat-like_dom_sf"/>
</dbReference>
<dbReference type="RefSeq" id="WP_286131428.1">
    <property type="nucleotide sequence ID" value="NZ_BIMW01000062.1"/>
</dbReference>